<dbReference type="Gene3D" id="3.40.630.30">
    <property type="match status" value="1"/>
</dbReference>
<dbReference type="Pfam" id="PF00583">
    <property type="entry name" value="Acetyltransf_1"/>
    <property type="match status" value="1"/>
</dbReference>
<keyword evidence="5" id="KW-1185">Reference proteome</keyword>
<dbReference type="AlphaFoldDB" id="A0A4R2IN97"/>
<dbReference type="SUPFAM" id="SSF55729">
    <property type="entry name" value="Acyl-CoA N-acyltransferases (Nat)"/>
    <property type="match status" value="1"/>
</dbReference>
<evidence type="ECO:0000259" key="3">
    <source>
        <dbReference type="PROSITE" id="PS51186"/>
    </source>
</evidence>
<dbReference type="RefSeq" id="WP_132151766.1">
    <property type="nucleotide sequence ID" value="NZ_SLWR01000008.1"/>
</dbReference>
<accession>A0A4R2IN97</accession>
<dbReference type="GO" id="GO:0016747">
    <property type="term" value="F:acyltransferase activity, transferring groups other than amino-acyl groups"/>
    <property type="evidence" value="ECO:0007669"/>
    <property type="project" value="InterPro"/>
</dbReference>
<evidence type="ECO:0000256" key="1">
    <source>
        <dbReference type="ARBA" id="ARBA00022679"/>
    </source>
</evidence>
<evidence type="ECO:0000313" key="4">
    <source>
        <dbReference type="EMBL" id="TCO45468.1"/>
    </source>
</evidence>
<dbReference type="InterPro" id="IPR000182">
    <property type="entry name" value="GNAT_dom"/>
</dbReference>
<feature type="domain" description="N-acetyltransferase" evidence="3">
    <location>
        <begin position="18"/>
        <end position="164"/>
    </location>
</feature>
<dbReference type="PANTHER" id="PTHR43877:SF2">
    <property type="entry name" value="AMINOALKYLPHOSPHONATE N-ACETYLTRANSFERASE-RELATED"/>
    <property type="match status" value="1"/>
</dbReference>
<organism evidence="4 5">
    <name type="scientific">Kribbella antiqua</name>
    <dbReference type="NCBI Taxonomy" id="2512217"/>
    <lineage>
        <taxon>Bacteria</taxon>
        <taxon>Bacillati</taxon>
        <taxon>Actinomycetota</taxon>
        <taxon>Actinomycetes</taxon>
        <taxon>Propionibacteriales</taxon>
        <taxon>Kribbellaceae</taxon>
        <taxon>Kribbella</taxon>
    </lineage>
</organism>
<evidence type="ECO:0000313" key="5">
    <source>
        <dbReference type="Proteomes" id="UP000295573"/>
    </source>
</evidence>
<proteinExistence type="predicted"/>
<evidence type="ECO:0000256" key="2">
    <source>
        <dbReference type="ARBA" id="ARBA00023315"/>
    </source>
</evidence>
<dbReference type="CDD" id="cd04301">
    <property type="entry name" value="NAT_SF"/>
    <property type="match status" value="1"/>
</dbReference>
<keyword evidence="1 4" id="KW-0808">Transferase</keyword>
<dbReference type="InterPro" id="IPR016181">
    <property type="entry name" value="Acyl_CoA_acyltransferase"/>
</dbReference>
<keyword evidence="2" id="KW-0012">Acyltransferase</keyword>
<dbReference type="OrthoDB" id="70840at2"/>
<sequence>MNTWSVKPASVDSAEALALLRDFYITVADRWSTLYLGRPNTPEEIETGLAEYPSTHLAPPTGLFLIGRYGGAVAGCVGLKIKDADTVELSRVFVRPAYHGTGGGAALLAAIESAARELGASRIVLDTRLDLSEARALYLKHGYQEIPPYKEEKYAEVFYAKELAGPPGHHN</sequence>
<name>A0A4R2IN97_9ACTN</name>
<dbReference type="PROSITE" id="PS51186">
    <property type="entry name" value="GNAT"/>
    <property type="match status" value="1"/>
</dbReference>
<protein>
    <submittedName>
        <fullName evidence="4">Acetyltransferase (GNAT) family protein</fullName>
    </submittedName>
</protein>
<dbReference type="PANTHER" id="PTHR43877">
    <property type="entry name" value="AMINOALKYLPHOSPHONATE N-ACETYLTRANSFERASE-RELATED-RELATED"/>
    <property type="match status" value="1"/>
</dbReference>
<gene>
    <name evidence="4" type="ORF">EV646_10890</name>
</gene>
<comment type="caution">
    <text evidence="4">The sequence shown here is derived from an EMBL/GenBank/DDBJ whole genome shotgun (WGS) entry which is preliminary data.</text>
</comment>
<reference evidence="4 5" key="1">
    <citation type="journal article" date="2015" name="Stand. Genomic Sci.">
        <title>Genomic Encyclopedia of Bacterial and Archaeal Type Strains, Phase III: the genomes of soil and plant-associated and newly described type strains.</title>
        <authorList>
            <person name="Whitman W.B."/>
            <person name="Woyke T."/>
            <person name="Klenk H.P."/>
            <person name="Zhou Y."/>
            <person name="Lilburn T.G."/>
            <person name="Beck B.J."/>
            <person name="De Vos P."/>
            <person name="Vandamme P."/>
            <person name="Eisen J.A."/>
            <person name="Garrity G."/>
            <person name="Hugenholtz P."/>
            <person name="Kyrpides N.C."/>
        </authorList>
    </citation>
    <scope>NUCLEOTIDE SEQUENCE [LARGE SCALE GENOMIC DNA]</scope>
    <source>
        <strain evidence="4 5">VKM Ac-2541</strain>
    </source>
</reference>
<dbReference type="EMBL" id="SLWR01000008">
    <property type="protein sequence ID" value="TCO45468.1"/>
    <property type="molecule type" value="Genomic_DNA"/>
</dbReference>
<dbReference type="InterPro" id="IPR050832">
    <property type="entry name" value="Bact_Acetyltransf"/>
</dbReference>
<dbReference type="Proteomes" id="UP000295573">
    <property type="component" value="Unassembled WGS sequence"/>
</dbReference>